<name>A0A5B7F6K9_PORTR</name>
<keyword evidence="2" id="KW-1185">Reference proteome</keyword>
<comment type="caution">
    <text evidence="1">The sequence shown here is derived from an EMBL/GenBank/DDBJ whole genome shotgun (WGS) entry which is preliminary data.</text>
</comment>
<dbReference type="Proteomes" id="UP000324222">
    <property type="component" value="Unassembled WGS sequence"/>
</dbReference>
<evidence type="ECO:0000313" key="2">
    <source>
        <dbReference type="Proteomes" id="UP000324222"/>
    </source>
</evidence>
<dbReference type="EMBL" id="VSRR010004776">
    <property type="protein sequence ID" value="MPC40683.1"/>
    <property type="molecule type" value="Genomic_DNA"/>
</dbReference>
<protein>
    <submittedName>
        <fullName evidence="1">Uncharacterized protein</fullName>
    </submittedName>
</protein>
<reference evidence="1 2" key="1">
    <citation type="submission" date="2019-05" db="EMBL/GenBank/DDBJ databases">
        <title>Another draft genome of Portunus trituberculatus and its Hox gene families provides insights of decapod evolution.</title>
        <authorList>
            <person name="Jeong J.-H."/>
            <person name="Song I."/>
            <person name="Kim S."/>
            <person name="Choi T."/>
            <person name="Kim D."/>
            <person name="Ryu S."/>
            <person name="Kim W."/>
        </authorList>
    </citation>
    <scope>NUCLEOTIDE SEQUENCE [LARGE SCALE GENOMIC DNA]</scope>
    <source>
        <tissue evidence="1">Muscle</tissue>
    </source>
</reference>
<evidence type="ECO:0000313" key="1">
    <source>
        <dbReference type="EMBL" id="MPC40683.1"/>
    </source>
</evidence>
<proteinExistence type="predicted"/>
<dbReference type="AlphaFoldDB" id="A0A5B7F6K9"/>
<sequence>MSETTLFEPLCRHPPASLLLLRNFAPGCVYRLSFGRSACADGSAVYSRKAISSRQCSLRNAALRERSKISLLLNKLLGKKGSVPRPQGPA</sequence>
<organism evidence="1 2">
    <name type="scientific">Portunus trituberculatus</name>
    <name type="common">Swimming crab</name>
    <name type="synonym">Neptunus trituberculatus</name>
    <dbReference type="NCBI Taxonomy" id="210409"/>
    <lineage>
        <taxon>Eukaryota</taxon>
        <taxon>Metazoa</taxon>
        <taxon>Ecdysozoa</taxon>
        <taxon>Arthropoda</taxon>
        <taxon>Crustacea</taxon>
        <taxon>Multicrustacea</taxon>
        <taxon>Malacostraca</taxon>
        <taxon>Eumalacostraca</taxon>
        <taxon>Eucarida</taxon>
        <taxon>Decapoda</taxon>
        <taxon>Pleocyemata</taxon>
        <taxon>Brachyura</taxon>
        <taxon>Eubrachyura</taxon>
        <taxon>Portunoidea</taxon>
        <taxon>Portunidae</taxon>
        <taxon>Portuninae</taxon>
        <taxon>Portunus</taxon>
    </lineage>
</organism>
<accession>A0A5B7F6K9</accession>
<gene>
    <name evidence="1" type="ORF">E2C01_034248</name>
</gene>